<protein>
    <recommendedName>
        <fullName evidence="1">mRNA interferase</fullName>
        <ecNumber evidence="1">3.1.-.-</ecNumber>
    </recommendedName>
</protein>
<proteinExistence type="inferred from homology"/>
<dbReference type="EC" id="3.1.-.-" evidence="1"/>
<dbReference type="PIRSF" id="PIRSF033490">
    <property type="entry name" value="MazF"/>
    <property type="match status" value="1"/>
</dbReference>
<dbReference type="Gene3D" id="2.30.30.110">
    <property type="match status" value="1"/>
</dbReference>
<evidence type="ECO:0000256" key="1">
    <source>
        <dbReference type="PIRNR" id="PIRNR033490"/>
    </source>
</evidence>
<organism evidence="2 3">
    <name type="scientific">Polynucleobacter yangtzensis</name>
    <dbReference type="NCBI Taxonomy" id="1743159"/>
    <lineage>
        <taxon>Bacteria</taxon>
        <taxon>Pseudomonadati</taxon>
        <taxon>Pseudomonadota</taxon>
        <taxon>Betaproteobacteria</taxon>
        <taxon>Burkholderiales</taxon>
        <taxon>Burkholderiaceae</taxon>
        <taxon>Polynucleobacter</taxon>
    </lineage>
</organism>
<keyword evidence="3" id="KW-1185">Reference proteome</keyword>
<reference evidence="2 3" key="1">
    <citation type="submission" date="2022-11" db="EMBL/GenBank/DDBJ databases">
        <title>Complete Genome Sequences of three Polynucleobacter sp. Subcluster PnecC Strains KF022, KF023, and KF032 Isolated from a Shallow Eutrophic Lake in Japan.</title>
        <authorList>
            <person name="Ogata Y."/>
            <person name="Watanabe K."/>
            <person name="Takemine S."/>
            <person name="Shindo C."/>
            <person name="Kurokawa R."/>
            <person name="Suda W."/>
        </authorList>
    </citation>
    <scope>NUCLEOTIDE SEQUENCE [LARGE SCALE GENOMIC DNA]</scope>
    <source>
        <strain evidence="2 3">KF032</strain>
    </source>
</reference>
<dbReference type="EMBL" id="AP026974">
    <property type="protein sequence ID" value="BDT79203.1"/>
    <property type="molecule type" value="Genomic_DNA"/>
</dbReference>
<sequence length="110" mass="12151">MVKSMVSRGEIWLINLDPTIGSEIKKTRPCIVVSPQELNDYLRTVIVAPMTTKGRPAGFRVPITHDGKKGLILLDQIRSIDKLRLVKKIGKSNPKTLSASLSVLQEAFAL</sequence>
<comment type="similarity">
    <text evidence="1">Belongs to the PemK/MazF family.</text>
</comment>
<dbReference type="Pfam" id="PF02452">
    <property type="entry name" value="PemK_toxin"/>
    <property type="match status" value="1"/>
</dbReference>
<dbReference type="PANTHER" id="PTHR33988">
    <property type="entry name" value="ENDORIBONUCLEASE MAZF-RELATED"/>
    <property type="match status" value="1"/>
</dbReference>
<dbReference type="SUPFAM" id="SSF50118">
    <property type="entry name" value="Cell growth inhibitor/plasmid maintenance toxic component"/>
    <property type="match status" value="1"/>
</dbReference>
<dbReference type="PANTHER" id="PTHR33988:SF2">
    <property type="entry name" value="ENDORIBONUCLEASE MAZF"/>
    <property type="match status" value="1"/>
</dbReference>
<keyword evidence="1" id="KW-0540">Nuclease</keyword>
<dbReference type="InterPro" id="IPR003477">
    <property type="entry name" value="PemK-like"/>
</dbReference>
<keyword evidence="1" id="KW-0378">Hydrolase</keyword>
<dbReference type="Proteomes" id="UP001211204">
    <property type="component" value="Chromosome"/>
</dbReference>
<dbReference type="InterPro" id="IPR011067">
    <property type="entry name" value="Plasmid_toxin/cell-grow_inhib"/>
</dbReference>
<gene>
    <name evidence="2" type="ORF">PKF032_10910</name>
</gene>
<name>A0ABN6TRF4_9BURK</name>
<comment type="function">
    <text evidence="1">Toxic component of a type II toxin-antitoxin (TA) system.</text>
</comment>
<keyword evidence="1" id="KW-0255">Endonuclease</keyword>
<evidence type="ECO:0000313" key="3">
    <source>
        <dbReference type="Proteomes" id="UP001211204"/>
    </source>
</evidence>
<accession>A0ABN6TRF4</accession>
<evidence type="ECO:0000313" key="2">
    <source>
        <dbReference type="EMBL" id="BDT79203.1"/>
    </source>
</evidence>